<dbReference type="InterPro" id="IPR006521">
    <property type="entry name" value="Tail_protein_I"/>
</dbReference>
<dbReference type="Proteomes" id="UP001229244">
    <property type="component" value="Unassembled WGS sequence"/>
</dbReference>
<name>A0AAE3VMW5_9HYPH</name>
<keyword evidence="2" id="KW-1185">Reference proteome</keyword>
<proteinExistence type="predicted"/>
<evidence type="ECO:0000313" key="1">
    <source>
        <dbReference type="EMBL" id="MDQ0314853.1"/>
    </source>
</evidence>
<dbReference type="AlphaFoldDB" id="A0AAE3VMW5"/>
<reference evidence="1" key="1">
    <citation type="submission" date="2023-07" db="EMBL/GenBank/DDBJ databases">
        <title>Genomic Encyclopedia of Type Strains, Phase IV (KMG-IV): sequencing the most valuable type-strain genomes for metagenomic binning, comparative biology and taxonomic classification.</title>
        <authorList>
            <person name="Goeker M."/>
        </authorList>
    </citation>
    <scope>NUCLEOTIDE SEQUENCE</scope>
    <source>
        <strain evidence="1">DSM 21202</strain>
    </source>
</reference>
<dbReference type="EMBL" id="JAUSUL010000001">
    <property type="protein sequence ID" value="MDQ0314853.1"/>
    <property type="molecule type" value="Genomic_DNA"/>
</dbReference>
<comment type="caution">
    <text evidence="1">The sequence shown here is derived from an EMBL/GenBank/DDBJ whole genome shotgun (WGS) entry which is preliminary data.</text>
</comment>
<dbReference type="Pfam" id="PF09684">
    <property type="entry name" value="Tail_P2_I"/>
    <property type="match status" value="1"/>
</dbReference>
<sequence>MTAADLLPDPAAFERALAEATADDLPVPIDQILDPYETPSAFLPFLAAHWSVDLWFDDWAEARKREMIAQSAGRSTIHPGERLAELKGTREGLKRFLAFVDAEIVRVVSHPCRFVVGRSGVGWRPIAHPPLTAHYLVKLPLQQPAHAFEINRAAIGRASLRSVDLEPIRRAKLAMTVGKAPETLYSVTFAWRRHITLSDSIPLDGSHHIGGFVDRTRL</sequence>
<organism evidence="1 2">
    <name type="scientific">Amorphus orientalis</name>
    <dbReference type="NCBI Taxonomy" id="649198"/>
    <lineage>
        <taxon>Bacteria</taxon>
        <taxon>Pseudomonadati</taxon>
        <taxon>Pseudomonadota</taxon>
        <taxon>Alphaproteobacteria</taxon>
        <taxon>Hyphomicrobiales</taxon>
        <taxon>Amorphaceae</taxon>
        <taxon>Amorphus</taxon>
    </lineage>
</organism>
<evidence type="ECO:0000313" key="2">
    <source>
        <dbReference type="Proteomes" id="UP001229244"/>
    </source>
</evidence>
<dbReference type="RefSeq" id="WP_306884639.1">
    <property type="nucleotide sequence ID" value="NZ_JAUSUL010000001.1"/>
</dbReference>
<protein>
    <submittedName>
        <fullName evidence="1">P2-related tail formation protein</fullName>
    </submittedName>
</protein>
<accession>A0AAE3VMW5</accession>
<gene>
    <name evidence="1" type="ORF">J2S73_001290</name>
</gene>
<dbReference type="NCBIfam" id="TIGR01634">
    <property type="entry name" value="tail_P2_I"/>
    <property type="match status" value="1"/>
</dbReference>